<proteinExistence type="predicted"/>
<feature type="transmembrane region" description="Helical" evidence="10">
    <location>
        <begin position="314"/>
        <end position="331"/>
    </location>
</feature>
<feature type="transmembrane region" description="Helical" evidence="10">
    <location>
        <begin position="9"/>
        <end position="28"/>
    </location>
</feature>
<comment type="subcellular location">
    <subcellularLocation>
        <location evidence="2">Membrane</location>
    </subcellularLocation>
</comment>
<dbReference type="Pfam" id="PF08447">
    <property type="entry name" value="PAS_3"/>
    <property type="match status" value="1"/>
</dbReference>
<dbReference type="SMART" id="SM00387">
    <property type="entry name" value="HATPase_c"/>
    <property type="match status" value="1"/>
</dbReference>
<dbReference type="InterPro" id="IPR052162">
    <property type="entry name" value="Sensor_kinase/Photoreceptor"/>
</dbReference>
<protein>
    <recommendedName>
        <fullName evidence="3">histidine kinase</fullName>
        <ecNumber evidence="3">2.7.13.3</ecNumber>
    </recommendedName>
</protein>
<dbReference type="EC" id="2.7.13.3" evidence="3"/>
<evidence type="ECO:0000313" key="15">
    <source>
        <dbReference type="EMBL" id="MBA9079301.1"/>
    </source>
</evidence>
<dbReference type="CDD" id="cd00082">
    <property type="entry name" value="HisKA"/>
    <property type="match status" value="1"/>
</dbReference>
<dbReference type="InterPro" id="IPR005467">
    <property type="entry name" value="His_kinase_dom"/>
</dbReference>
<dbReference type="InterPro" id="IPR006189">
    <property type="entry name" value="CHASE_dom"/>
</dbReference>
<comment type="caution">
    <text evidence="15">The sequence shown here is derived from an EMBL/GenBank/DDBJ whole genome shotgun (WGS) entry which is preliminary data.</text>
</comment>
<dbReference type="SUPFAM" id="SSF55874">
    <property type="entry name" value="ATPase domain of HSP90 chaperone/DNA topoisomerase II/histidine kinase"/>
    <property type="match status" value="1"/>
</dbReference>
<accession>A0A839H045</accession>
<dbReference type="FunFam" id="3.30.565.10:FF:000006">
    <property type="entry name" value="Sensor histidine kinase WalK"/>
    <property type="match status" value="1"/>
</dbReference>
<keyword evidence="4" id="KW-0597">Phosphoprotein</keyword>
<dbReference type="Gene3D" id="3.30.565.10">
    <property type="entry name" value="Histidine kinase-like ATPase, C-terminal domain"/>
    <property type="match status" value="1"/>
</dbReference>
<dbReference type="InterPro" id="IPR036890">
    <property type="entry name" value="HATPase_C_sf"/>
</dbReference>
<dbReference type="PRINTS" id="PR00344">
    <property type="entry name" value="BCTRLSENSOR"/>
</dbReference>
<dbReference type="InterPro" id="IPR042240">
    <property type="entry name" value="CHASE_sf"/>
</dbReference>
<evidence type="ECO:0000256" key="2">
    <source>
        <dbReference type="ARBA" id="ARBA00004370"/>
    </source>
</evidence>
<keyword evidence="7" id="KW-0418">Kinase</keyword>
<keyword evidence="8 10" id="KW-1133">Transmembrane helix</keyword>
<dbReference type="AlphaFoldDB" id="A0A839H045"/>
<evidence type="ECO:0000256" key="8">
    <source>
        <dbReference type="ARBA" id="ARBA00022989"/>
    </source>
</evidence>
<dbReference type="SMART" id="SM00091">
    <property type="entry name" value="PAS"/>
    <property type="match status" value="3"/>
</dbReference>
<dbReference type="InterPro" id="IPR000700">
    <property type="entry name" value="PAS-assoc_C"/>
</dbReference>
<organism evidence="15 16">
    <name type="scientific">Rufibacter quisquiliarum</name>
    <dbReference type="NCBI Taxonomy" id="1549639"/>
    <lineage>
        <taxon>Bacteria</taxon>
        <taxon>Pseudomonadati</taxon>
        <taxon>Bacteroidota</taxon>
        <taxon>Cytophagia</taxon>
        <taxon>Cytophagales</taxon>
        <taxon>Hymenobacteraceae</taxon>
        <taxon>Rufibacter</taxon>
    </lineage>
</organism>
<dbReference type="RefSeq" id="WP_182514238.1">
    <property type="nucleotide sequence ID" value="NZ_JACJIQ010000020.1"/>
</dbReference>
<evidence type="ECO:0000256" key="9">
    <source>
        <dbReference type="ARBA" id="ARBA00023136"/>
    </source>
</evidence>
<evidence type="ECO:0000256" key="1">
    <source>
        <dbReference type="ARBA" id="ARBA00000085"/>
    </source>
</evidence>
<evidence type="ECO:0000313" key="16">
    <source>
        <dbReference type="Proteomes" id="UP000563094"/>
    </source>
</evidence>
<dbReference type="PROSITE" id="PS50112">
    <property type="entry name" value="PAS"/>
    <property type="match status" value="2"/>
</dbReference>
<dbReference type="Pfam" id="PF08448">
    <property type="entry name" value="PAS_4"/>
    <property type="match status" value="1"/>
</dbReference>
<evidence type="ECO:0000256" key="7">
    <source>
        <dbReference type="ARBA" id="ARBA00022777"/>
    </source>
</evidence>
<keyword evidence="9 10" id="KW-0472">Membrane</keyword>
<dbReference type="Gene3D" id="3.30.450.20">
    <property type="entry name" value="PAS domain"/>
    <property type="match status" value="3"/>
</dbReference>
<dbReference type="InterPro" id="IPR003594">
    <property type="entry name" value="HATPase_dom"/>
</dbReference>
<dbReference type="PANTHER" id="PTHR43304">
    <property type="entry name" value="PHYTOCHROME-LIKE PROTEIN CPH1"/>
    <property type="match status" value="1"/>
</dbReference>
<dbReference type="PROSITE" id="PS50839">
    <property type="entry name" value="CHASE"/>
    <property type="match status" value="1"/>
</dbReference>
<feature type="domain" description="PAS" evidence="12">
    <location>
        <begin position="461"/>
        <end position="531"/>
    </location>
</feature>
<dbReference type="SMART" id="SM01079">
    <property type="entry name" value="CHASE"/>
    <property type="match status" value="1"/>
</dbReference>
<dbReference type="Pfam" id="PF00512">
    <property type="entry name" value="HisKA"/>
    <property type="match status" value="1"/>
</dbReference>
<comment type="catalytic activity">
    <reaction evidence="1">
        <text>ATP + protein L-histidine = ADP + protein N-phospho-L-histidine.</text>
        <dbReference type="EC" id="2.7.13.3"/>
    </reaction>
</comment>
<dbReference type="InterPro" id="IPR004358">
    <property type="entry name" value="Sig_transdc_His_kin-like_C"/>
</dbReference>
<reference evidence="15 16" key="1">
    <citation type="submission" date="2020-08" db="EMBL/GenBank/DDBJ databases">
        <title>Genomic Encyclopedia of Type Strains, Phase IV (KMG-IV): sequencing the most valuable type-strain genomes for metagenomic binning, comparative biology and taxonomic classification.</title>
        <authorList>
            <person name="Goeker M."/>
        </authorList>
    </citation>
    <scope>NUCLEOTIDE SEQUENCE [LARGE SCALE GENOMIC DNA]</scope>
    <source>
        <strain evidence="15 16">DSM 29854</strain>
    </source>
</reference>
<dbReference type="PROSITE" id="PS50113">
    <property type="entry name" value="PAC"/>
    <property type="match status" value="2"/>
</dbReference>
<dbReference type="PANTHER" id="PTHR43304:SF1">
    <property type="entry name" value="PAC DOMAIN-CONTAINING PROTEIN"/>
    <property type="match status" value="1"/>
</dbReference>
<feature type="domain" description="PAC" evidence="13">
    <location>
        <begin position="409"/>
        <end position="460"/>
    </location>
</feature>
<dbReference type="FunFam" id="3.30.450.20:FF:000099">
    <property type="entry name" value="Sensory box sensor histidine kinase"/>
    <property type="match status" value="1"/>
</dbReference>
<keyword evidence="16" id="KW-1185">Reference proteome</keyword>
<dbReference type="Gene3D" id="1.10.287.130">
    <property type="match status" value="1"/>
</dbReference>
<dbReference type="InterPro" id="IPR001610">
    <property type="entry name" value="PAC"/>
</dbReference>
<keyword evidence="5" id="KW-0808">Transferase</keyword>
<gene>
    <name evidence="15" type="ORF">FHS90_004036</name>
</gene>
<feature type="domain" description="CHASE" evidence="14">
    <location>
        <begin position="73"/>
        <end position="296"/>
    </location>
</feature>
<dbReference type="Gene3D" id="3.30.450.350">
    <property type="entry name" value="CHASE domain"/>
    <property type="match status" value="1"/>
</dbReference>
<evidence type="ECO:0000256" key="6">
    <source>
        <dbReference type="ARBA" id="ARBA00022692"/>
    </source>
</evidence>
<feature type="domain" description="Histidine kinase" evidence="11">
    <location>
        <begin position="742"/>
        <end position="959"/>
    </location>
</feature>
<dbReference type="InterPro" id="IPR013655">
    <property type="entry name" value="PAS_fold_3"/>
</dbReference>
<dbReference type="PROSITE" id="PS50109">
    <property type="entry name" value="HIS_KIN"/>
    <property type="match status" value="1"/>
</dbReference>
<dbReference type="SMART" id="SM00388">
    <property type="entry name" value="HisKA"/>
    <property type="match status" value="1"/>
</dbReference>
<evidence type="ECO:0000256" key="10">
    <source>
        <dbReference type="SAM" id="Phobius"/>
    </source>
</evidence>
<dbReference type="InterPro" id="IPR013656">
    <property type="entry name" value="PAS_4"/>
</dbReference>
<dbReference type="GO" id="GO:0000155">
    <property type="term" value="F:phosphorelay sensor kinase activity"/>
    <property type="evidence" value="ECO:0007669"/>
    <property type="project" value="InterPro"/>
</dbReference>
<dbReference type="Pfam" id="PF02518">
    <property type="entry name" value="HATPase_c"/>
    <property type="match status" value="1"/>
</dbReference>
<dbReference type="InterPro" id="IPR035965">
    <property type="entry name" value="PAS-like_dom_sf"/>
</dbReference>
<dbReference type="NCBIfam" id="TIGR00229">
    <property type="entry name" value="sensory_box"/>
    <property type="match status" value="2"/>
</dbReference>
<evidence type="ECO:0000259" key="11">
    <source>
        <dbReference type="PROSITE" id="PS50109"/>
    </source>
</evidence>
<dbReference type="Pfam" id="PF03924">
    <property type="entry name" value="CHASE"/>
    <property type="match status" value="1"/>
</dbReference>
<evidence type="ECO:0000259" key="12">
    <source>
        <dbReference type="PROSITE" id="PS50112"/>
    </source>
</evidence>
<dbReference type="InterPro" id="IPR036097">
    <property type="entry name" value="HisK_dim/P_sf"/>
</dbReference>
<evidence type="ECO:0000256" key="3">
    <source>
        <dbReference type="ARBA" id="ARBA00012438"/>
    </source>
</evidence>
<evidence type="ECO:0000259" key="13">
    <source>
        <dbReference type="PROSITE" id="PS50113"/>
    </source>
</evidence>
<name>A0A839H045_9BACT</name>
<feature type="domain" description="PAC" evidence="13">
    <location>
        <begin position="534"/>
        <end position="586"/>
    </location>
</feature>
<sequence>MIFSRLKDYYLALGSFVLVLGITLYAYYVSKTSDQEQDAQVFKLRTEQVRETLERRMGNYLQILKGVDGLFTASDTVTYQDFKRYVSSLQIEKTYPGVQGFGYAAMLTPEQVPTMEARMQSIGFTNFKVAPASPRTEYSSIIFLEPMDARNRRAHGFDMFHDPIRREAMEAARDFNGPAITGIVTLRQEENDKVGQPGLLIYMPVYYQNAEPVALEERRRLLKGFVYAPFRAKDLMNSTIGRELKDISISIYDGKKPKPESLIYTNDTTDAKLDTSGRKLYLTEVMRIAGRTWTLEFKPRESFSDQRGIDEHNLILLAGGIISLLIFFVVWSQQRYLQSNQLTELVTNNTTAGLFMLDKKGYCTFQNPAAEKLLGYSNDDLRQRPFHELVHRKQEMGNLAPELNSQKAHAFEDIFICRNGKTIPVACASRQVKQGGEIEGFILEVRDVTEERKAQQALVESEARFRSMADSAPVMVWMTDDQNSCTYVNRQWLEYTGTTLQDSLGDHWLALVHPDDKAKAFQIFNAATESQTEFQSEFRLRRHDGEFRWMMNTGSPRFGAEGNFLGYIGSALDITERILMENRLKSNAEMLQQIFMQVPAIVGLVRTKDLQYTLVNAYLRELYDGRAMVGVRAPDALPLSQQEQFTRIIQNIAQTGEPYIGQEVPVYFDGTPAGQEHVRFFNMVYEPIKNSKGEVTSVLTFAVEVTEQVLSREQLSVINEELNRKNKELTRINNDLDSFVYTASHDLRSPLANLEGLTTALLENAEEKPQGEDDEDRMLLQMVASSIAKLKGTIHDLTEITKVQKDLESQAEELAFSEVLTSIEEDIHGMIQEAGVTVQREFAVPQIRYARKNLRSILYNLVSNAIKYREPTRPLQVNVRTRREGEYVVLTVQDNGLGIREDQQEKLFTMFRRFHSHVEGTGIGLYIVKRIIENNGGYIEVESEPGKGSTFTVHFKEEA</sequence>
<evidence type="ECO:0000256" key="5">
    <source>
        <dbReference type="ARBA" id="ARBA00022679"/>
    </source>
</evidence>
<dbReference type="SUPFAM" id="SSF55785">
    <property type="entry name" value="PYP-like sensor domain (PAS domain)"/>
    <property type="match status" value="3"/>
</dbReference>
<dbReference type="EMBL" id="JACJIQ010000020">
    <property type="protein sequence ID" value="MBA9079301.1"/>
    <property type="molecule type" value="Genomic_DNA"/>
</dbReference>
<dbReference type="InterPro" id="IPR000014">
    <property type="entry name" value="PAS"/>
</dbReference>
<evidence type="ECO:0000259" key="14">
    <source>
        <dbReference type="PROSITE" id="PS50839"/>
    </source>
</evidence>
<keyword evidence="6 10" id="KW-0812">Transmembrane</keyword>
<dbReference type="CDD" id="cd00130">
    <property type="entry name" value="PAS"/>
    <property type="match status" value="2"/>
</dbReference>
<dbReference type="Pfam" id="PF13426">
    <property type="entry name" value="PAS_9"/>
    <property type="match status" value="1"/>
</dbReference>
<dbReference type="SMART" id="SM00086">
    <property type="entry name" value="PAC"/>
    <property type="match status" value="2"/>
</dbReference>
<dbReference type="GO" id="GO:0016020">
    <property type="term" value="C:membrane"/>
    <property type="evidence" value="ECO:0007669"/>
    <property type="project" value="UniProtKB-SubCell"/>
</dbReference>
<feature type="domain" description="PAS" evidence="12">
    <location>
        <begin position="338"/>
        <end position="391"/>
    </location>
</feature>
<dbReference type="Proteomes" id="UP000563094">
    <property type="component" value="Unassembled WGS sequence"/>
</dbReference>
<dbReference type="InterPro" id="IPR003661">
    <property type="entry name" value="HisK_dim/P_dom"/>
</dbReference>
<evidence type="ECO:0000256" key="4">
    <source>
        <dbReference type="ARBA" id="ARBA00022553"/>
    </source>
</evidence>
<dbReference type="SUPFAM" id="SSF47384">
    <property type="entry name" value="Homodimeric domain of signal transducing histidine kinase"/>
    <property type="match status" value="1"/>
</dbReference>